<dbReference type="EMBL" id="MU268053">
    <property type="protein sequence ID" value="KAH7906203.1"/>
    <property type="molecule type" value="Genomic_DNA"/>
</dbReference>
<evidence type="ECO:0000313" key="2">
    <source>
        <dbReference type="Proteomes" id="UP000790377"/>
    </source>
</evidence>
<name>A0ACB7ZZJ7_9AGAM</name>
<accession>A0ACB7ZZJ7</accession>
<reference evidence="1" key="1">
    <citation type="journal article" date="2021" name="New Phytol.">
        <title>Evolutionary innovations through gain and loss of genes in the ectomycorrhizal Boletales.</title>
        <authorList>
            <person name="Wu G."/>
            <person name="Miyauchi S."/>
            <person name="Morin E."/>
            <person name="Kuo A."/>
            <person name="Drula E."/>
            <person name="Varga T."/>
            <person name="Kohler A."/>
            <person name="Feng B."/>
            <person name="Cao Y."/>
            <person name="Lipzen A."/>
            <person name="Daum C."/>
            <person name="Hundley H."/>
            <person name="Pangilinan J."/>
            <person name="Johnson J."/>
            <person name="Barry K."/>
            <person name="LaButti K."/>
            <person name="Ng V."/>
            <person name="Ahrendt S."/>
            <person name="Min B."/>
            <person name="Choi I.G."/>
            <person name="Park H."/>
            <person name="Plett J.M."/>
            <person name="Magnuson J."/>
            <person name="Spatafora J.W."/>
            <person name="Nagy L.G."/>
            <person name="Henrissat B."/>
            <person name="Grigoriev I.V."/>
            <person name="Yang Z.L."/>
            <person name="Xu J."/>
            <person name="Martin F.M."/>
        </authorList>
    </citation>
    <scope>NUCLEOTIDE SEQUENCE</scope>
    <source>
        <strain evidence="1">ATCC 28755</strain>
    </source>
</reference>
<comment type="caution">
    <text evidence="1">The sequence shown here is derived from an EMBL/GenBank/DDBJ whole genome shotgun (WGS) entry which is preliminary data.</text>
</comment>
<protein>
    <submittedName>
        <fullName evidence="1">Uncharacterized protein</fullName>
    </submittedName>
</protein>
<organism evidence="1 2">
    <name type="scientific">Hygrophoropsis aurantiaca</name>
    <dbReference type="NCBI Taxonomy" id="72124"/>
    <lineage>
        <taxon>Eukaryota</taxon>
        <taxon>Fungi</taxon>
        <taxon>Dikarya</taxon>
        <taxon>Basidiomycota</taxon>
        <taxon>Agaricomycotina</taxon>
        <taxon>Agaricomycetes</taxon>
        <taxon>Agaricomycetidae</taxon>
        <taxon>Boletales</taxon>
        <taxon>Coniophorineae</taxon>
        <taxon>Hygrophoropsidaceae</taxon>
        <taxon>Hygrophoropsis</taxon>
    </lineage>
</organism>
<dbReference type="Proteomes" id="UP000790377">
    <property type="component" value="Unassembled WGS sequence"/>
</dbReference>
<evidence type="ECO:0000313" key="1">
    <source>
        <dbReference type="EMBL" id="KAH7906203.1"/>
    </source>
</evidence>
<keyword evidence="2" id="KW-1185">Reference proteome</keyword>
<sequence>MCVRFNYSATIDSYRYCSQLPIGSQPPASSYKLHDNFFDSDSIDLDDHEHTQIFSIPRTRPTAYPSPTDTAVERHSPASRFEALTRIWKRISMTAITGRPHSNPREDRGDGLGLRPPYPHPISTPPTNVPDMQPLPKPPHTPTPRVVKVSAGYGFSRTHAATSDEDDPVPCCDYLCFCMCCPCKRSLDPDSDLESDTES</sequence>
<proteinExistence type="predicted"/>
<gene>
    <name evidence="1" type="ORF">BJ138DRAFT_1105342</name>
</gene>